<dbReference type="Proteomes" id="UP000053095">
    <property type="component" value="Unassembled WGS sequence"/>
</dbReference>
<sequence length="314" mass="34807">MSNQREGNIPDWDLEEHFLSAQQLSQRLATVGEGEGNDAFRSTRPSTTTSFPPHSSSMPTAAQPAPLFATQRTAPAVGETESPFAHFRPSTSTSGPSRPSSNTATLDRAVSIVENARPGRIESRSLPPGVWLMTDPPRLYRPSPILQSPPAYSAPEVPASTTASLPPRLPSNSTPTQRTTLDSRPETQSQTTEEERACCLPCAKIHNICIPRQSQLKERCFRCRHMNIACIPIPAEHLPGYLAIQPLFQEGRIIDGNMALNAWNDSMEATTDPFARIERQLFLLNRNVERLLNAQLSRNDQPASRFIEEEFPEK</sequence>
<evidence type="ECO:0000313" key="3">
    <source>
        <dbReference type="Proteomes" id="UP000053095"/>
    </source>
</evidence>
<dbReference type="EMBL" id="DF933811">
    <property type="protein sequence ID" value="GAM34974.1"/>
    <property type="molecule type" value="Genomic_DNA"/>
</dbReference>
<proteinExistence type="predicted"/>
<evidence type="ECO:0000256" key="1">
    <source>
        <dbReference type="SAM" id="MobiDB-lite"/>
    </source>
</evidence>
<feature type="region of interest" description="Disordered" evidence="1">
    <location>
        <begin position="142"/>
        <end position="193"/>
    </location>
</feature>
<name>A0A6V8H6B1_TALPI</name>
<dbReference type="AlphaFoldDB" id="A0A6V8H6B1"/>
<feature type="region of interest" description="Disordered" evidence="1">
    <location>
        <begin position="77"/>
        <end position="105"/>
    </location>
</feature>
<organism evidence="2 3">
    <name type="scientific">Talaromyces pinophilus</name>
    <name type="common">Penicillium pinophilum</name>
    <dbReference type="NCBI Taxonomy" id="128442"/>
    <lineage>
        <taxon>Eukaryota</taxon>
        <taxon>Fungi</taxon>
        <taxon>Dikarya</taxon>
        <taxon>Ascomycota</taxon>
        <taxon>Pezizomycotina</taxon>
        <taxon>Eurotiomycetes</taxon>
        <taxon>Eurotiomycetidae</taxon>
        <taxon>Eurotiales</taxon>
        <taxon>Trichocomaceae</taxon>
        <taxon>Talaromyces</taxon>
        <taxon>Talaromyces sect. Talaromyces</taxon>
    </lineage>
</organism>
<comment type="caution">
    <text evidence="2">The sequence shown here is derived from an EMBL/GenBank/DDBJ whole genome shotgun (WGS) entry which is preliminary data.</text>
</comment>
<feature type="compositionally biased region" description="Low complexity" evidence="1">
    <location>
        <begin position="88"/>
        <end position="101"/>
    </location>
</feature>
<protein>
    <submittedName>
        <fullName evidence="2">Uncharacterized protein</fullName>
    </submittedName>
</protein>
<evidence type="ECO:0000313" key="2">
    <source>
        <dbReference type="EMBL" id="GAM34974.1"/>
    </source>
</evidence>
<accession>A0A6V8H6B1</accession>
<feature type="region of interest" description="Disordered" evidence="1">
    <location>
        <begin position="25"/>
        <end position="63"/>
    </location>
</feature>
<reference evidence="3" key="1">
    <citation type="journal article" date="2015" name="Genome Announc.">
        <title>Draft genome sequence of Talaromyces cellulolyticus strain Y-94, a source of lignocellulosic biomass-degrading enzymes.</title>
        <authorList>
            <person name="Fujii T."/>
            <person name="Koike H."/>
            <person name="Sawayama S."/>
            <person name="Yano S."/>
            <person name="Inoue H."/>
        </authorList>
    </citation>
    <scope>NUCLEOTIDE SEQUENCE [LARGE SCALE GENOMIC DNA]</scope>
    <source>
        <strain evidence="3">Y-94</strain>
    </source>
</reference>
<feature type="compositionally biased region" description="Low complexity" evidence="1">
    <location>
        <begin position="42"/>
        <end position="60"/>
    </location>
</feature>
<gene>
    <name evidence="2" type="ORF">TCE0_015f02908</name>
</gene>
<feature type="compositionally biased region" description="Polar residues" evidence="1">
    <location>
        <begin position="159"/>
        <end position="191"/>
    </location>
</feature>
<keyword evidence="3" id="KW-1185">Reference proteome</keyword>